<comment type="caution">
    <text evidence="2">The sequence shown here is derived from an EMBL/GenBank/DDBJ whole genome shotgun (WGS) entry which is preliminary data.</text>
</comment>
<sequence>MENKYYTVEITETLQRRIEIKAVSAEEALLIAKDMYQREEIILDADDCVDSKIEIVKV</sequence>
<dbReference type="Pfam" id="PF14207">
    <property type="entry name" value="DpnD-PcfM"/>
    <property type="match status" value="1"/>
</dbReference>
<dbReference type="EMBL" id="VSSQ01004146">
    <property type="protein sequence ID" value="MPM23934.1"/>
    <property type="molecule type" value="Genomic_DNA"/>
</dbReference>
<dbReference type="InterPro" id="IPR025575">
    <property type="entry name" value="DpnD/PcfM_C"/>
</dbReference>
<evidence type="ECO:0000259" key="1">
    <source>
        <dbReference type="Pfam" id="PF14207"/>
    </source>
</evidence>
<name>A0A644YCS3_9ZZZZ</name>
<protein>
    <recommendedName>
        <fullName evidence="1">DpnD/PcfM-like C-terminal domain-containing protein</fullName>
    </recommendedName>
</protein>
<dbReference type="AlphaFoldDB" id="A0A644YCS3"/>
<evidence type="ECO:0000313" key="2">
    <source>
        <dbReference type="EMBL" id="MPM23934.1"/>
    </source>
</evidence>
<accession>A0A644YCS3</accession>
<reference evidence="2" key="1">
    <citation type="submission" date="2019-08" db="EMBL/GenBank/DDBJ databases">
        <authorList>
            <person name="Kucharzyk K."/>
            <person name="Murdoch R.W."/>
            <person name="Higgins S."/>
            <person name="Loffler F."/>
        </authorList>
    </citation>
    <scope>NUCLEOTIDE SEQUENCE</scope>
</reference>
<feature type="domain" description="DpnD/PcfM-like C-terminal" evidence="1">
    <location>
        <begin position="6"/>
        <end position="47"/>
    </location>
</feature>
<proteinExistence type="predicted"/>
<organism evidence="2">
    <name type="scientific">bioreactor metagenome</name>
    <dbReference type="NCBI Taxonomy" id="1076179"/>
    <lineage>
        <taxon>unclassified sequences</taxon>
        <taxon>metagenomes</taxon>
        <taxon>ecological metagenomes</taxon>
    </lineage>
</organism>
<gene>
    <name evidence="2" type="ORF">SDC9_70411</name>
</gene>